<feature type="region of interest" description="Disordered" evidence="1">
    <location>
        <begin position="554"/>
        <end position="619"/>
    </location>
</feature>
<feature type="region of interest" description="Disordered" evidence="1">
    <location>
        <begin position="678"/>
        <end position="713"/>
    </location>
</feature>
<feature type="compositionally biased region" description="Pro residues" evidence="1">
    <location>
        <begin position="36"/>
        <end position="46"/>
    </location>
</feature>
<keyword evidence="3" id="KW-1185">Reference proteome</keyword>
<organism evidence="2 3">
    <name type="scientific">Agrocybe chaxingu</name>
    <dbReference type="NCBI Taxonomy" id="84603"/>
    <lineage>
        <taxon>Eukaryota</taxon>
        <taxon>Fungi</taxon>
        <taxon>Dikarya</taxon>
        <taxon>Basidiomycota</taxon>
        <taxon>Agaricomycotina</taxon>
        <taxon>Agaricomycetes</taxon>
        <taxon>Agaricomycetidae</taxon>
        <taxon>Agaricales</taxon>
        <taxon>Agaricineae</taxon>
        <taxon>Strophariaceae</taxon>
        <taxon>Agrocybe</taxon>
    </lineage>
</organism>
<gene>
    <name evidence="2" type="ORF">NLJ89_g6799</name>
</gene>
<proteinExistence type="predicted"/>
<dbReference type="EMBL" id="JANKHO010000752">
    <property type="protein sequence ID" value="KAJ3506569.1"/>
    <property type="molecule type" value="Genomic_DNA"/>
</dbReference>
<evidence type="ECO:0000313" key="3">
    <source>
        <dbReference type="Proteomes" id="UP001148786"/>
    </source>
</evidence>
<comment type="caution">
    <text evidence="2">The sequence shown here is derived from an EMBL/GenBank/DDBJ whole genome shotgun (WGS) entry which is preliminary data.</text>
</comment>
<feature type="compositionally biased region" description="Basic and acidic residues" evidence="1">
    <location>
        <begin position="583"/>
        <end position="592"/>
    </location>
</feature>
<evidence type="ECO:0000256" key="1">
    <source>
        <dbReference type="SAM" id="MobiDB-lite"/>
    </source>
</evidence>
<reference evidence="2" key="1">
    <citation type="submission" date="2022-07" db="EMBL/GenBank/DDBJ databases">
        <title>Genome Sequence of Agrocybe chaxingu.</title>
        <authorList>
            <person name="Buettner E."/>
        </authorList>
    </citation>
    <scope>NUCLEOTIDE SEQUENCE</scope>
    <source>
        <strain evidence="2">MP-N11</strain>
    </source>
</reference>
<dbReference type="Proteomes" id="UP001148786">
    <property type="component" value="Unassembled WGS sequence"/>
</dbReference>
<feature type="region of interest" description="Disordered" evidence="1">
    <location>
        <begin position="19"/>
        <end position="133"/>
    </location>
</feature>
<feature type="compositionally biased region" description="Polar residues" evidence="1">
    <location>
        <begin position="303"/>
        <end position="312"/>
    </location>
</feature>
<feature type="compositionally biased region" description="Polar residues" evidence="1">
    <location>
        <begin position="571"/>
        <end position="581"/>
    </location>
</feature>
<dbReference type="OrthoDB" id="3270652at2759"/>
<protein>
    <submittedName>
        <fullName evidence="2">Uncharacterized protein</fullName>
    </submittedName>
</protein>
<feature type="region of interest" description="Disordered" evidence="1">
    <location>
        <begin position="263"/>
        <end position="313"/>
    </location>
</feature>
<sequence length="713" mass="76953">MEASSSAMADPVSTLRAAALSTLKSKRRKPVVDKPAPVPSRPPPPTDMFQLDYGQEETPTDVLMADVPASIPPPPAGKERTPSPHTSDVAREEGEISEEEEPPSIPKSPTPQTKSSKSLISFQQMTPEPKPSIVETMPSVKFSRKSATPKLQLHPALVDRISDLAPSPIEIIEDRPEISMTEPSQSVPALGPDCVLTQDEYDTVKDIILDLLGWGVPPDYLIECGLSQEVIYYVFSELNLSLPEGFNSSSLVPYTLESLYTSQQSALMPPPPAPDNRSSTSEGPSSFADRISTARSPPPSGATLPQKTSTSELLVIERQRRQELMARKAAQASRKVKRSTSSDTENVMLASAVPTEAVDDFLKSLGSVAVAEAPAAHINNGMEVEVDRAVAVSFEGHRDQHIYSPRYSPVSPPRSKEVEVPAPNLLADVPPSSSEPPPTSGSSMSTFSQMSLSDNEILTPPVARIIAPIPLQPSQSNSISVPDSHLLTVAGPRRGVKRPVAADFVDFDPTPRKSDVNMRNEHANAAIETGITKRLSTNTGFYNVSSSRRCVIDLSDSEDDGGDHHVPHPQPSQTPLQQPIDESSWKQRDKRNQTSKYPSPAPVKPVSSGTNSPAALAQKEIEIRKMRELIARKEEETRLKKLAAAKAKAANAALPAPPPPEVAQRVPLKVEDVDVDMTVATSEPAEENGGAAKVPDPPYRRSSESATPPRKPH</sequence>
<accession>A0A9W8JYH9</accession>
<dbReference type="AlphaFoldDB" id="A0A9W8JYH9"/>
<feature type="region of interest" description="Disordered" evidence="1">
    <location>
        <begin position="424"/>
        <end position="448"/>
    </location>
</feature>
<feature type="compositionally biased region" description="Basic and acidic residues" evidence="1">
    <location>
        <begin position="77"/>
        <end position="94"/>
    </location>
</feature>
<name>A0A9W8JYH9_9AGAR</name>
<evidence type="ECO:0000313" key="2">
    <source>
        <dbReference type="EMBL" id="KAJ3506569.1"/>
    </source>
</evidence>